<evidence type="ECO:0000313" key="12">
    <source>
        <dbReference type="Proteomes" id="UP000321638"/>
    </source>
</evidence>
<evidence type="ECO:0000256" key="3">
    <source>
        <dbReference type="ARBA" id="ARBA00022475"/>
    </source>
</evidence>
<dbReference type="Gene3D" id="3.40.50.300">
    <property type="entry name" value="P-loop containing nucleotide triphosphate hydrolases"/>
    <property type="match status" value="1"/>
</dbReference>
<evidence type="ECO:0000259" key="10">
    <source>
        <dbReference type="PROSITE" id="PS50893"/>
    </source>
</evidence>
<dbReference type="PROSITE" id="PS50893">
    <property type="entry name" value="ABC_TRANSPORTER_2"/>
    <property type="match status" value="1"/>
</dbReference>
<dbReference type="GO" id="GO:0005524">
    <property type="term" value="F:ATP binding"/>
    <property type="evidence" value="ECO:0007669"/>
    <property type="project" value="UniProtKB-KW"/>
</dbReference>
<dbReference type="GO" id="GO:1903806">
    <property type="term" value="P:L-isoleucine import across plasma membrane"/>
    <property type="evidence" value="ECO:0007669"/>
    <property type="project" value="TreeGrafter"/>
</dbReference>
<accession>A0A5C8PDV3</accession>
<evidence type="ECO:0000313" key="11">
    <source>
        <dbReference type="EMBL" id="TXL71932.1"/>
    </source>
</evidence>
<reference evidence="11 12" key="1">
    <citation type="submission" date="2019-06" db="EMBL/GenBank/DDBJ databases">
        <title>New taxonomy in bacterial strain CC-CFT640, isolated from vineyard.</title>
        <authorList>
            <person name="Lin S.-Y."/>
            <person name="Tsai C.-F."/>
            <person name="Young C.-C."/>
        </authorList>
    </citation>
    <scope>NUCLEOTIDE SEQUENCE [LARGE SCALE GENOMIC DNA]</scope>
    <source>
        <strain evidence="11 12">CC-CFT640</strain>
    </source>
</reference>
<dbReference type="InterPro" id="IPR051120">
    <property type="entry name" value="ABC_AA/LPS_Transport"/>
</dbReference>
<evidence type="ECO:0000256" key="2">
    <source>
        <dbReference type="ARBA" id="ARBA00022448"/>
    </source>
</evidence>
<feature type="transmembrane region" description="Helical" evidence="9">
    <location>
        <begin position="280"/>
        <end position="299"/>
    </location>
</feature>
<evidence type="ECO:0000256" key="9">
    <source>
        <dbReference type="SAM" id="Phobius"/>
    </source>
</evidence>
<dbReference type="GO" id="GO:0016887">
    <property type="term" value="F:ATP hydrolysis activity"/>
    <property type="evidence" value="ECO:0007669"/>
    <property type="project" value="InterPro"/>
</dbReference>
<dbReference type="GO" id="GO:0015192">
    <property type="term" value="F:L-phenylalanine transmembrane transporter activity"/>
    <property type="evidence" value="ECO:0007669"/>
    <property type="project" value="TreeGrafter"/>
</dbReference>
<dbReference type="InterPro" id="IPR001851">
    <property type="entry name" value="ABC_transp_permease"/>
</dbReference>
<keyword evidence="2" id="KW-0813">Transport</keyword>
<feature type="transmembrane region" description="Helical" evidence="9">
    <location>
        <begin position="77"/>
        <end position="99"/>
    </location>
</feature>
<feature type="transmembrane region" description="Helical" evidence="9">
    <location>
        <begin position="201"/>
        <end position="223"/>
    </location>
</feature>
<organism evidence="11 12">
    <name type="scientific">Vineibacter terrae</name>
    <dbReference type="NCBI Taxonomy" id="2586908"/>
    <lineage>
        <taxon>Bacteria</taxon>
        <taxon>Pseudomonadati</taxon>
        <taxon>Pseudomonadota</taxon>
        <taxon>Alphaproteobacteria</taxon>
        <taxon>Hyphomicrobiales</taxon>
        <taxon>Vineibacter</taxon>
    </lineage>
</organism>
<dbReference type="InterPro" id="IPR003439">
    <property type="entry name" value="ABC_transporter-like_ATP-bd"/>
</dbReference>
<dbReference type="InterPro" id="IPR027417">
    <property type="entry name" value="P-loop_NTPase"/>
</dbReference>
<evidence type="ECO:0000256" key="8">
    <source>
        <dbReference type="ARBA" id="ARBA00023136"/>
    </source>
</evidence>
<dbReference type="CDD" id="cd06581">
    <property type="entry name" value="TM_PBP1_LivM_like"/>
    <property type="match status" value="1"/>
</dbReference>
<dbReference type="Pfam" id="PF12399">
    <property type="entry name" value="BCA_ABC_TP_C"/>
    <property type="match status" value="1"/>
</dbReference>
<dbReference type="PANTHER" id="PTHR45772">
    <property type="entry name" value="CONSERVED COMPONENT OF ABC TRANSPORTER FOR NATURAL AMINO ACIDS-RELATED"/>
    <property type="match status" value="1"/>
</dbReference>
<dbReference type="AlphaFoldDB" id="A0A5C8PDV3"/>
<dbReference type="GO" id="GO:0042941">
    <property type="term" value="P:D-alanine transmembrane transport"/>
    <property type="evidence" value="ECO:0007669"/>
    <property type="project" value="TreeGrafter"/>
</dbReference>
<dbReference type="OrthoDB" id="9805029at2"/>
<gene>
    <name evidence="11" type="ORF">FHP25_27890</name>
</gene>
<dbReference type="GO" id="GO:0015188">
    <property type="term" value="F:L-isoleucine transmembrane transporter activity"/>
    <property type="evidence" value="ECO:0007669"/>
    <property type="project" value="TreeGrafter"/>
</dbReference>
<dbReference type="InterPro" id="IPR003593">
    <property type="entry name" value="AAA+_ATPase"/>
</dbReference>
<dbReference type="GO" id="GO:0015808">
    <property type="term" value="P:L-alanine transport"/>
    <property type="evidence" value="ECO:0007669"/>
    <property type="project" value="TreeGrafter"/>
</dbReference>
<dbReference type="Pfam" id="PF00005">
    <property type="entry name" value="ABC_tran"/>
    <property type="match status" value="1"/>
</dbReference>
<dbReference type="GO" id="GO:1903805">
    <property type="term" value="P:L-valine import across plasma membrane"/>
    <property type="evidence" value="ECO:0007669"/>
    <property type="project" value="TreeGrafter"/>
</dbReference>
<keyword evidence="6 11" id="KW-0067">ATP-binding</keyword>
<keyword evidence="7 9" id="KW-1133">Transmembrane helix</keyword>
<evidence type="ECO:0000256" key="6">
    <source>
        <dbReference type="ARBA" id="ARBA00022840"/>
    </source>
</evidence>
<keyword evidence="12" id="KW-1185">Reference proteome</keyword>
<dbReference type="InterPro" id="IPR043428">
    <property type="entry name" value="LivM-like"/>
</dbReference>
<dbReference type="InterPro" id="IPR032823">
    <property type="entry name" value="BCA_ABC_TP_C"/>
</dbReference>
<keyword evidence="5" id="KW-0547">Nucleotide-binding</keyword>
<feature type="transmembrane region" description="Helical" evidence="9">
    <location>
        <begin position="235"/>
        <end position="260"/>
    </location>
</feature>
<evidence type="ECO:0000256" key="4">
    <source>
        <dbReference type="ARBA" id="ARBA00022692"/>
    </source>
</evidence>
<dbReference type="GO" id="GO:0005886">
    <property type="term" value="C:plasma membrane"/>
    <property type="evidence" value="ECO:0007669"/>
    <property type="project" value="UniProtKB-SubCell"/>
</dbReference>
<dbReference type="GO" id="GO:0005304">
    <property type="term" value="F:L-valine transmembrane transporter activity"/>
    <property type="evidence" value="ECO:0007669"/>
    <property type="project" value="TreeGrafter"/>
</dbReference>
<dbReference type="Proteomes" id="UP000321638">
    <property type="component" value="Unassembled WGS sequence"/>
</dbReference>
<keyword evidence="8 9" id="KW-0472">Membrane</keyword>
<name>A0A5C8PDV3_9HYPH</name>
<dbReference type="PANTHER" id="PTHR45772:SF7">
    <property type="entry name" value="AMINO ACID ABC TRANSPORTER ATP-BINDING PROTEIN"/>
    <property type="match status" value="1"/>
</dbReference>
<feature type="domain" description="ABC transporter" evidence="10">
    <location>
        <begin position="333"/>
        <end position="566"/>
    </location>
</feature>
<keyword evidence="4 9" id="KW-0812">Transmembrane</keyword>
<dbReference type="EMBL" id="VDUZ01000038">
    <property type="protein sequence ID" value="TXL71932.1"/>
    <property type="molecule type" value="Genomic_DNA"/>
</dbReference>
<feature type="transmembrane region" description="Helical" evidence="9">
    <location>
        <begin position="49"/>
        <end position="70"/>
    </location>
</feature>
<comment type="subcellular location">
    <subcellularLocation>
        <location evidence="1">Cell membrane</location>
        <topology evidence="1">Multi-pass membrane protein</topology>
    </subcellularLocation>
</comment>
<sequence>MTAIAGIVGAFVVVLLLVDSAYYRLILTLVVIWATLGLAWNMLSGYGGLISFGHAAFFGLGAYTVTLAMVKLDITPWLGIPMGVVVGMVAGLLVGLPTFRLRGHYFGLAMLAYPLAMLYVFEWLGYQEVTLPMKREQPAAWMQFSDPRVHALLGLGLMVLALLASLAVERSRFGRALRAIKQNEAAAEAAGIDTWRWKMPAMVLSAGFAAAAGGLYAVVLLIVTPPTVFGVLVSAQALIVCLFGGVGTLWGPVIGAAILVPLAEILHGELGSVVPGIQGVVYGLAIIGIILLAPEGIFWRLRDRFFARAPEVPKLAPAPDPPVALARPHHELLVLEGVSRAFGGLRAIDNVSLAVEEGTVHGIIGPNGAGKTTLFNVINGFLQPDSGTIRFDGRDIVGLRPNRICRAGIGRTFQIVRAFPRMTVLENVTTGAYVATPDDREAERLALWAIDRVGLSRREAGQMAAGLTMRQLRLLELARAVAARPRLLLLDEILAGLGHAELEEVVEAIRRIARGGTTVLIIEHTMHAMVRLADRLTVLDHGALIADGPPAEVTRDAAVIEAYLGRKWVQRAADRVA</sequence>
<dbReference type="SUPFAM" id="SSF52540">
    <property type="entry name" value="P-loop containing nucleoside triphosphate hydrolases"/>
    <property type="match status" value="1"/>
</dbReference>
<dbReference type="Pfam" id="PF02653">
    <property type="entry name" value="BPD_transp_2"/>
    <property type="match status" value="1"/>
</dbReference>
<protein>
    <submittedName>
        <fullName evidence="11">Branched-chain amino acid ABC transporter ATP-binding protein/permease</fullName>
    </submittedName>
</protein>
<dbReference type="SMART" id="SM00382">
    <property type="entry name" value="AAA"/>
    <property type="match status" value="1"/>
</dbReference>
<keyword evidence="3" id="KW-1003">Cell membrane</keyword>
<feature type="transmembrane region" description="Helical" evidence="9">
    <location>
        <begin position="147"/>
        <end position="168"/>
    </location>
</feature>
<comment type="caution">
    <text evidence="11">The sequence shown here is derived from an EMBL/GenBank/DDBJ whole genome shotgun (WGS) entry which is preliminary data.</text>
</comment>
<dbReference type="CDD" id="cd03219">
    <property type="entry name" value="ABC_Mj1267_LivG_branched"/>
    <property type="match status" value="1"/>
</dbReference>
<feature type="transmembrane region" description="Helical" evidence="9">
    <location>
        <begin position="105"/>
        <end position="126"/>
    </location>
</feature>
<evidence type="ECO:0000256" key="5">
    <source>
        <dbReference type="ARBA" id="ARBA00022741"/>
    </source>
</evidence>
<evidence type="ECO:0000256" key="1">
    <source>
        <dbReference type="ARBA" id="ARBA00004651"/>
    </source>
</evidence>
<evidence type="ECO:0000256" key="7">
    <source>
        <dbReference type="ARBA" id="ARBA00022989"/>
    </source>
</evidence>
<proteinExistence type="predicted"/>